<dbReference type="KEGG" id="dpf:ON006_23115"/>
<dbReference type="EMBL" id="CP112998">
    <property type="protein sequence ID" value="WAC10624.1"/>
    <property type="molecule type" value="Genomic_DNA"/>
</dbReference>
<accession>A0A9E8N693</accession>
<dbReference type="RefSeq" id="WP_244822397.1">
    <property type="nucleotide sequence ID" value="NZ_CP112998.1"/>
</dbReference>
<organism evidence="2 3">
    <name type="scientific">Dyadobacter pollutisoli</name>
    <dbReference type="NCBI Taxonomy" id="2910158"/>
    <lineage>
        <taxon>Bacteria</taxon>
        <taxon>Pseudomonadati</taxon>
        <taxon>Bacteroidota</taxon>
        <taxon>Cytophagia</taxon>
        <taxon>Cytophagales</taxon>
        <taxon>Spirosomataceae</taxon>
        <taxon>Dyadobacter</taxon>
    </lineage>
</organism>
<evidence type="ECO:0000313" key="3">
    <source>
        <dbReference type="Proteomes" id="UP001164653"/>
    </source>
</evidence>
<protein>
    <submittedName>
        <fullName evidence="2">T9SS type A sorting domain-containing protein</fullName>
    </submittedName>
</protein>
<reference evidence="2" key="1">
    <citation type="submission" date="2022-11" db="EMBL/GenBank/DDBJ databases">
        <title>Dyadobacter pollutisoli sp. nov., isolated from plastic dumped soil.</title>
        <authorList>
            <person name="Kim J.M."/>
            <person name="Kim K.R."/>
            <person name="Lee J.K."/>
            <person name="Hao L."/>
            <person name="Jeon C.O."/>
        </authorList>
    </citation>
    <scope>NUCLEOTIDE SEQUENCE</scope>
    <source>
        <strain evidence="2">U1</strain>
    </source>
</reference>
<sequence length="554" mass="62463">MRTIWKWLILFSKKPIITTSYSLDLSKIYRQNSKLFLRIEETNFDRSYYPEGYLTDVTIEFTTGNKQLPANVKFLSDHNQELFGYPTVKAVLTKDNIWLPGTNQGIVKMDQQELTYDLFTRDNTNGLLGLSYGLVMKSDQKQGIHIMTQGAYGSFRVNDIQNEDPKVPVEPFIHYNLITGFDSDAKLLWNYNTIFTKVNGTLNPVKSFPEPQSILQVIPNGNKAWILLSNSYGVSGEVAVLDLNNYNVLETIDYTRNPNIKKNIYQMHVNNAGHLWLRQYDPFTSMGSIALYDGEQWKVFDDTNSPLGRNLSGLALSPAGDAFVLATGLETKVFRCESGNWIQAGTSIPYEYVANDLLVDDKENMWLSGIFGYIRMTNCPPMDPPLFSNIKNVVESGDEVKFRITNCPEGQLWSWTNSEGSVKDSLIQNEGTLTLKLLSNTTFTARCNSKNCATADTTFAVKVNPIVITSLPHASLPEITIFPNPSEDKIVIKSNAAGAKRSFFYITDLKGTMIRSMKIQEKVTEWDIRTLPSGAYILSTDHLGSKLAWKIVKK</sequence>
<dbReference type="Proteomes" id="UP001164653">
    <property type="component" value="Chromosome"/>
</dbReference>
<evidence type="ECO:0000313" key="2">
    <source>
        <dbReference type="EMBL" id="WAC10624.1"/>
    </source>
</evidence>
<dbReference type="Pfam" id="PF18962">
    <property type="entry name" value="Por_Secre_tail"/>
    <property type="match status" value="1"/>
</dbReference>
<evidence type="ECO:0000259" key="1">
    <source>
        <dbReference type="Pfam" id="PF18962"/>
    </source>
</evidence>
<keyword evidence="3" id="KW-1185">Reference proteome</keyword>
<dbReference type="AlphaFoldDB" id="A0A9E8N693"/>
<name>A0A9E8N693_9BACT</name>
<dbReference type="InterPro" id="IPR026444">
    <property type="entry name" value="Secre_tail"/>
</dbReference>
<dbReference type="NCBIfam" id="TIGR04183">
    <property type="entry name" value="Por_Secre_tail"/>
    <property type="match status" value="1"/>
</dbReference>
<proteinExistence type="predicted"/>
<gene>
    <name evidence="2" type="ORF">ON006_23115</name>
</gene>
<dbReference type="SUPFAM" id="SSF69322">
    <property type="entry name" value="Tricorn protease domain 2"/>
    <property type="match status" value="1"/>
</dbReference>
<feature type="domain" description="Secretion system C-terminal sorting" evidence="1">
    <location>
        <begin position="481"/>
        <end position="545"/>
    </location>
</feature>